<evidence type="ECO:0008006" key="2">
    <source>
        <dbReference type="Google" id="ProtNLM"/>
    </source>
</evidence>
<protein>
    <recommendedName>
        <fullName evidence="2">DUF2642 domain-containing protein</fullName>
    </recommendedName>
</protein>
<reference evidence="1" key="1">
    <citation type="submission" date="2020-02" db="EMBL/GenBank/DDBJ databases">
        <authorList>
            <person name="Shen X.-R."/>
            <person name="Zhang Y.-X."/>
        </authorList>
    </citation>
    <scope>NUCLEOTIDE SEQUENCE</scope>
    <source>
        <strain evidence="1">SYP-B3998</strain>
    </source>
</reference>
<gene>
    <name evidence="1" type="ORF">GK047_20510</name>
</gene>
<evidence type="ECO:0000313" key="1">
    <source>
        <dbReference type="EMBL" id="NEW08383.1"/>
    </source>
</evidence>
<dbReference type="RefSeq" id="WP_163951102.1">
    <property type="nucleotide sequence ID" value="NZ_JAAIKC010000009.1"/>
</dbReference>
<sequence>MDFLKPYLDKQIAIDIPGDSRHTGILVDVGSDFLVIWEDSKYLYVPTPHVRHLALHSKLESGTSSLQPPSNNYHASISYASTLAHAKGLFCDIYLAEHHTISGYITNIQTDYFIFFSLNKTMLIPFSRLKWISPYDNHANPYSLDHVQLAPQRGEATWAPTFGAQLHAQEGNLISMNEGLNTHQIGLLLAFENNMLELVTANETKHYYHLQHVINICLV</sequence>
<organism evidence="1">
    <name type="scientific">Paenibacillus sp. SYP-B3998</name>
    <dbReference type="NCBI Taxonomy" id="2678564"/>
    <lineage>
        <taxon>Bacteria</taxon>
        <taxon>Bacillati</taxon>
        <taxon>Bacillota</taxon>
        <taxon>Bacilli</taxon>
        <taxon>Bacillales</taxon>
        <taxon>Paenibacillaceae</taxon>
        <taxon>Paenibacillus</taxon>
    </lineage>
</organism>
<dbReference type="EMBL" id="JAAIKC010000009">
    <property type="protein sequence ID" value="NEW08383.1"/>
    <property type="molecule type" value="Genomic_DNA"/>
</dbReference>
<proteinExistence type="predicted"/>
<name>A0A6G4A1N5_9BACL</name>
<comment type="caution">
    <text evidence="1">The sequence shown here is derived from an EMBL/GenBank/DDBJ whole genome shotgun (WGS) entry which is preliminary data.</text>
</comment>
<dbReference type="AlphaFoldDB" id="A0A6G4A1N5"/>
<accession>A0A6G4A1N5</accession>